<sequence>MMLLNCDMGESYGAWTMGADADVMPHIDLANIACGFHAGDPAIMQRTIALAVAAGVKVGAHPAYPDLAGFGRRSLTFPDTELLAILHYQIGAMKAMCRVADTPLHHVKPHGALYNDMQSSEQLFRLVCQAVANTAPEAKLLTLARPDQEYWRAIAAEYQVDVLFEAFADRAYEDSGQLRSRALSGAVLADRAAILAQVNSLASSARITTFSGNELALPADTICVHGDNPESIATVAAIRESLTTLRA</sequence>
<dbReference type="RefSeq" id="WP_327078325.1">
    <property type="nucleotide sequence ID" value="NZ_FXWH01000001.1"/>
</dbReference>
<dbReference type="GO" id="GO:0005975">
    <property type="term" value="P:carbohydrate metabolic process"/>
    <property type="evidence" value="ECO:0007669"/>
    <property type="project" value="InterPro"/>
</dbReference>
<protein>
    <submittedName>
        <fullName evidence="1">UPF0271 protein</fullName>
    </submittedName>
</protein>
<dbReference type="SUPFAM" id="SSF88713">
    <property type="entry name" value="Glycoside hydrolase/deacetylase"/>
    <property type="match status" value="1"/>
</dbReference>
<dbReference type="NCBIfam" id="NF003816">
    <property type="entry name" value="PRK05406.1-5"/>
    <property type="match status" value="1"/>
</dbReference>
<dbReference type="EMBL" id="FXWH01000001">
    <property type="protein sequence ID" value="SMQ66116.1"/>
    <property type="molecule type" value="Genomic_DNA"/>
</dbReference>
<dbReference type="PANTHER" id="PTHR30292">
    <property type="entry name" value="UNCHARACTERIZED PROTEIN YBGL-RELATED"/>
    <property type="match status" value="1"/>
</dbReference>
<name>A0A1Y6EUZ4_9GAMM</name>
<gene>
    <name evidence="1" type="ORF">SAMN06297229_1443</name>
</gene>
<keyword evidence="2" id="KW-1185">Reference proteome</keyword>
<proteinExistence type="predicted"/>
<dbReference type="NCBIfam" id="NF003814">
    <property type="entry name" value="PRK05406.1-3"/>
    <property type="match status" value="1"/>
</dbReference>
<dbReference type="AlphaFoldDB" id="A0A1Y6EUZ4"/>
<accession>A0A1Y6EUZ4</accession>
<dbReference type="CDD" id="cd10787">
    <property type="entry name" value="LamB_YcsF_like"/>
    <property type="match status" value="1"/>
</dbReference>
<organism evidence="1 2">
    <name type="scientific">Pseudidiomarina planktonica</name>
    <dbReference type="NCBI Taxonomy" id="1323738"/>
    <lineage>
        <taxon>Bacteria</taxon>
        <taxon>Pseudomonadati</taxon>
        <taxon>Pseudomonadota</taxon>
        <taxon>Gammaproteobacteria</taxon>
        <taxon>Alteromonadales</taxon>
        <taxon>Idiomarinaceae</taxon>
        <taxon>Pseudidiomarina</taxon>
    </lineage>
</organism>
<dbReference type="InterPro" id="IPR005501">
    <property type="entry name" value="LamB/YcsF/PxpA-like"/>
</dbReference>
<evidence type="ECO:0000313" key="2">
    <source>
        <dbReference type="Proteomes" id="UP000194450"/>
    </source>
</evidence>
<dbReference type="Pfam" id="PF03746">
    <property type="entry name" value="LamB_YcsF"/>
    <property type="match status" value="1"/>
</dbReference>
<dbReference type="Proteomes" id="UP000194450">
    <property type="component" value="Unassembled WGS sequence"/>
</dbReference>
<evidence type="ECO:0000313" key="1">
    <source>
        <dbReference type="EMBL" id="SMQ66116.1"/>
    </source>
</evidence>
<dbReference type="Gene3D" id="3.20.20.370">
    <property type="entry name" value="Glycoside hydrolase/deacetylase"/>
    <property type="match status" value="1"/>
</dbReference>
<dbReference type="InterPro" id="IPR011330">
    <property type="entry name" value="Glyco_hydro/deAcase_b/a-brl"/>
</dbReference>
<reference evidence="2" key="1">
    <citation type="submission" date="2017-04" db="EMBL/GenBank/DDBJ databases">
        <authorList>
            <person name="Varghese N."/>
            <person name="Submissions S."/>
        </authorList>
    </citation>
    <scope>NUCLEOTIDE SEQUENCE [LARGE SCALE GENOMIC DNA]</scope>
</reference>
<dbReference type="PANTHER" id="PTHR30292:SF0">
    <property type="entry name" value="5-OXOPROLINASE SUBUNIT A"/>
    <property type="match status" value="1"/>
</dbReference>